<dbReference type="Proteomes" id="UP001197875">
    <property type="component" value="Unassembled WGS sequence"/>
</dbReference>
<keyword evidence="1" id="KW-0689">Ribosomal protein</keyword>
<sequence length="84" mass="9638">MEEIRPGMLAYSLAGHDKGSLYYIVKADEKFVWLSDGKLKDTASPKRKNRKHIQVIKKGAVEAPEPLTNEAVKRIIKQYLRKEL</sequence>
<dbReference type="EMBL" id="JAJEPR010000006">
    <property type="protein sequence ID" value="MCC2189250.1"/>
    <property type="molecule type" value="Genomic_DNA"/>
</dbReference>
<organism evidence="3 4">
    <name type="scientific">Fusicatenibacter faecihominis</name>
    <dbReference type="NCBI Taxonomy" id="2881276"/>
    <lineage>
        <taxon>Bacteria</taxon>
        <taxon>Bacillati</taxon>
        <taxon>Bacillota</taxon>
        <taxon>Clostridia</taxon>
        <taxon>Lachnospirales</taxon>
        <taxon>Lachnospiraceae</taxon>
        <taxon>Fusicatenibacter</taxon>
    </lineage>
</organism>
<accession>A0AAE3DRU9</accession>
<proteinExistence type="predicted"/>
<evidence type="ECO:0000256" key="1">
    <source>
        <dbReference type="ARBA" id="ARBA00022980"/>
    </source>
</evidence>
<evidence type="ECO:0000256" key="2">
    <source>
        <dbReference type="ARBA" id="ARBA00023274"/>
    </source>
</evidence>
<evidence type="ECO:0000313" key="4">
    <source>
        <dbReference type="Proteomes" id="UP001197875"/>
    </source>
</evidence>
<name>A0AAE3DRU9_9FIRM</name>
<comment type="caution">
    <text evidence="3">The sequence shown here is derived from an EMBL/GenBank/DDBJ whole genome shotgun (WGS) entry which is preliminary data.</text>
</comment>
<reference evidence="3 4" key="1">
    <citation type="submission" date="2021-10" db="EMBL/GenBank/DDBJ databases">
        <title>Anaerobic single-cell dispensing facilitates the cultivation of human gut bacteria.</title>
        <authorList>
            <person name="Afrizal A."/>
        </authorList>
    </citation>
    <scope>NUCLEOTIDE SEQUENCE [LARGE SCALE GENOMIC DNA]</scope>
    <source>
        <strain evidence="3 4">CLA-AA-H277</strain>
    </source>
</reference>
<dbReference type="CDD" id="cd06088">
    <property type="entry name" value="KOW_RPL14"/>
    <property type="match status" value="1"/>
</dbReference>
<evidence type="ECO:0000313" key="3">
    <source>
        <dbReference type="EMBL" id="MCC2189250.1"/>
    </source>
</evidence>
<protein>
    <submittedName>
        <fullName evidence="3">KOW domain-containing RNA-binding protein</fullName>
    </submittedName>
</protein>
<keyword evidence="4" id="KW-1185">Reference proteome</keyword>
<dbReference type="RefSeq" id="WP_227614653.1">
    <property type="nucleotide sequence ID" value="NZ_JAJEPR010000006.1"/>
</dbReference>
<dbReference type="InterPro" id="IPR041985">
    <property type="entry name" value="Ribosomal_eL14_KOW"/>
</dbReference>
<dbReference type="InterPro" id="IPR008991">
    <property type="entry name" value="Translation_prot_SH3-like_sf"/>
</dbReference>
<dbReference type="GO" id="GO:1990904">
    <property type="term" value="C:ribonucleoprotein complex"/>
    <property type="evidence" value="ECO:0007669"/>
    <property type="project" value="UniProtKB-KW"/>
</dbReference>
<dbReference type="GO" id="GO:0005840">
    <property type="term" value="C:ribosome"/>
    <property type="evidence" value="ECO:0007669"/>
    <property type="project" value="UniProtKB-KW"/>
</dbReference>
<dbReference type="SUPFAM" id="SSF50104">
    <property type="entry name" value="Translation proteins SH3-like domain"/>
    <property type="match status" value="1"/>
</dbReference>
<dbReference type="AlphaFoldDB" id="A0AAE3DRU9"/>
<gene>
    <name evidence="3" type="ORF">LKD71_05390</name>
</gene>
<keyword evidence="2" id="KW-0687">Ribonucleoprotein</keyword>